<protein>
    <submittedName>
        <fullName evidence="3">FecR domain-containing protein</fullName>
    </submittedName>
</protein>
<accession>A0AAE3MC72</accession>
<gene>
    <name evidence="3" type="ORF">OM074_02530</name>
</gene>
<dbReference type="PANTHER" id="PTHR30273:SF2">
    <property type="entry name" value="PROTEIN FECR"/>
    <property type="match status" value="1"/>
</dbReference>
<feature type="domain" description="Protein FecR C-terminal" evidence="2">
    <location>
        <begin position="248"/>
        <end position="313"/>
    </location>
</feature>
<dbReference type="PANTHER" id="PTHR30273">
    <property type="entry name" value="PERIPLASMIC SIGNAL SENSOR AND SIGMA FACTOR ACTIVATOR FECR-RELATED"/>
    <property type="match status" value="1"/>
</dbReference>
<dbReference type="AlphaFoldDB" id="A0AAE3MC72"/>
<dbReference type="PIRSF" id="PIRSF018266">
    <property type="entry name" value="FecR"/>
    <property type="match status" value="1"/>
</dbReference>
<dbReference type="Gene3D" id="2.60.120.1440">
    <property type="match status" value="1"/>
</dbReference>
<organism evidence="3 4">
    <name type="scientific">Plebeiibacterium marinum</name>
    <dbReference type="NCBI Taxonomy" id="2992111"/>
    <lineage>
        <taxon>Bacteria</taxon>
        <taxon>Pseudomonadati</taxon>
        <taxon>Bacteroidota</taxon>
        <taxon>Bacteroidia</taxon>
        <taxon>Marinilabiliales</taxon>
        <taxon>Marinilabiliaceae</taxon>
        <taxon>Plebeiibacterium</taxon>
    </lineage>
</organism>
<dbReference type="RefSeq" id="WP_301197703.1">
    <property type="nucleotide sequence ID" value="NZ_JAPDPI010000003.1"/>
</dbReference>
<dbReference type="GO" id="GO:0016989">
    <property type="term" value="F:sigma factor antagonist activity"/>
    <property type="evidence" value="ECO:0007669"/>
    <property type="project" value="TreeGrafter"/>
</dbReference>
<feature type="domain" description="FecR protein" evidence="1">
    <location>
        <begin position="109"/>
        <end position="202"/>
    </location>
</feature>
<dbReference type="Proteomes" id="UP001207408">
    <property type="component" value="Unassembled WGS sequence"/>
</dbReference>
<keyword evidence="4" id="KW-1185">Reference proteome</keyword>
<dbReference type="Gene3D" id="3.55.50.30">
    <property type="match status" value="1"/>
</dbReference>
<proteinExistence type="predicted"/>
<evidence type="ECO:0000259" key="1">
    <source>
        <dbReference type="Pfam" id="PF04773"/>
    </source>
</evidence>
<dbReference type="EMBL" id="JAPDPI010000003">
    <property type="protein sequence ID" value="MCW3804482.1"/>
    <property type="molecule type" value="Genomic_DNA"/>
</dbReference>
<dbReference type="InterPro" id="IPR012373">
    <property type="entry name" value="Ferrdict_sens_TM"/>
</dbReference>
<reference evidence="3" key="1">
    <citation type="submission" date="2022-10" db="EMBL/GenBank/DDBJ databases">
        <authorList>
            <person name="Yu W.X."/>
        </authorList>
    </citation>
    <scope>NUCLEOTIDE SEQUENCE</scope>
    <source>
        <strain evidence="3">D04</strain>
    </source>
</reference>
<evidence type="ECO:0000313" key="3">
    <source>
        <dbReference type="EMBL" id="MCW3804482.1"/>
    </source>
</evidence>
<comment type="caution">
    <text evidence="3">The sequence shown here is derived from an EMBL/GenBank/DDBJ whole genome shotgun (WGS) entry which is preliminary data.</text>
</comment>
<dbReference type="Pfam" id="PF16344">
    <property type="entry name" value="FecR_C"/>
    <property type="match status" value="1"/>
</dbReference>
<sequence>MDRFLFIKYFEGRATKGEQKQVLAFVRKSQSNLKYFEQAKEEWKRDQEKSISLNTFYDWKQVESKINPQISFGKKTLLKITSAAASIVILLGVSLSLLMSKVDQSQFYIKTEAGQLTEVYLPDSTRVFINSASVLRYSTSFLGLKRKVNLEGEAYFEVNKKEFSEFDVYANQVKVHVTGTQFNVKAYKNEDVSVTLEEGRVELSHSSNPGYIAFMKPGEQIVYNANSNKFRRSTVKIEDYTSWTQGVLYFENNKLPDLLKVLERRYGIKFEEVTDPVLKEFTLTFTIRNERVESIMNLISSALPVKIITNSEIIKIQLDNEKYKRMNN</sequence>
<dbReference type="InterPro" id="IPR006860">
    <property type="entry name" value="FecR"/>
</dbReference>
<dbReference type="Pfam" id="PF04773">
    <property type="entry name" value="FecR"/>
    <property type="match status" value="1"/>
</dbReference>
<evidence type="ECO:0000259" key="2">
    <source>
        <dbReference type="Pfam" id="PF16344"/>
    </source>
</evidence>
<evidence type="ECO:0000313" key="4">
    <source>
        <dbReference type="Proteomes" id="UP001207408"/>
    </source>
</evidence>
<name>A0AAE3MC72_9BACT</name>
<dbReference type="InterPro" id="IPR032508">
    <property type="entry name" value="FecR_C"/>
</dbReference>